<dbReference type="InterPro" id="IPR045584">
    <property type="entry name" value="Pilin-like"/>
</dbReference>
<accession>A0ABX6UXL7</accession>
<dbReference type="NCBIfam" id="TIGR02532">
    <property type="entry name" value="IV_pilin_GFxxxE"/>
    <property type="match status" value="1"/>
</dbReference>
<name>A0ABX6UXL7_9PAST</name>
<protein>
    <submittedName>
        <fullName evidence="2">Type II secretion system protein</fullName>
    </submittedName>
</protein>
<dbReference type="InterPro" id="IPR012902">
    <property type="entry name" value="N_methyl_site"/>
</dbReference>
<reference evidence="2 3" key="1">
    <citation type="submission" date="2020-10" db="EMBL/GenBank/DDBJ databases">
        <title>Genome Sequencing of Rodentibacter spp. strain DSM111151.</title>
        <authorList>
            <person name="Benga L."/>
            <person name="Lautwein T."/>
        </authorList>
    </citation>
    <scope>NUCLEOTIDE SEQUENCE [LARGE SCALE GENOMIC DNA]</scope>
    <source>
        <strain evidence="2 3">DSM 111151</strain>
    </source>
</reference>
<keyword evidence="1" id="KW-0472">Membrane</keyword>
<dbReference type="EMBL" id="CP063056">
    <property type="protein sequence ID" value="QPB42789.1"/>
    <property type="molecule type" value="Genomic_DNA"/>
</dbReference>
<dbReference type="Proteomes" id="UP000663069">
    <property type="component" value="Chromosome"/>
</dbReference>
<evidence type="ECO:0000313" key="3">
    <source>
        <dbReference type="Proteomes" id="UP000663069"/>
    </source>
</evidence>
<evidence type="ECO:0000313" key="2">
    <source>
        <dbReference type="EMBL" id="QPB42789.1"/>
    </source>
</evidence>
<keyword evidence="3" id="KW-1185">Reference proteome</keyword>
<feature type="transmembrane region" description="Helical" evidence="1">
    <location>
        <begin position="7"/>
        <end position="28"/>
    </location>
</feature>
<dbReference type="SUPFAM" id="SSF54523">
    <property type="entry name" value="Pili subunits"/>
    <property type="match status" value="1"/>
</dbReference>
<gene>
    <name evidence="2" type="ORF">IHV77_01285</name>
</gene>
<keyword evidence="1" id="KW-1133">Transmembrane helix</keyword>
<dbReference type="RefSeq" id="WP_194812367.1">
    <property type="nucleotide sequence ID" value="NZ_CP063056.1"/>
</dbReference>
<keyword evidence="1" id="KW-0812">Transmembrane</keyword>
<evidence type="ECO:0000256" key="1">
    <source>
        <dbReference type="SAM" id="Phobius"/>
    </source>
</evidence>
<organism evidence="2 3">
    <name type="scientific">Rodentibacter haemolyticus</name>
    <dbReference type="NCBI Taxonomy" id="2778911"/>
    <lineage>
        <taxon>Bacteria</taxon>
        <taxon>Pseudomonadati</taxon>
        <taxon>Pseudomonadota</taxon>
        <taxon>Gammaproteobacteria</taxon>
        <taxon>Pasteurellales</taxon>
        <taxon>Pasteurellaceae</taxon>
        <taxon>Rodentibacter</taxon>
    </lineage>
</organism>
<sequence>MRKGATLIELLISLAIISIALSITAPLWQRDDNKMILAKEQHRLYLFLRQIQARAESSSEIWFILANRNPATQQWCMTAQVKNDKLCDCLQPTNCPKEVYAHFYYPYFTEKTMIVSPKIYPIEVARFNGVRNTIDSNCFLLQAGEERTLFSFFNVGSLKLKPNQSASACTG</sequence>
<dbReference type="Pfam" id="PF07963">
    <property type="entry name" value="N_methyl"/>
    <property type="match status" value="1"/>
</dbReference>
<proteinExistence type="predicted"/>